<proteinExistence type="predicted"/>
<name>A0ABU6SVZ3_9FABA</name>
<keyword evidence="3" id="KW-1185">Reference proteome</keyword>
<evidence type="ECO:0000313" key="2">
    <source>
        <dbReference type="EMBL" id="MED6140201.1"/>
    </source>
</evidence>
<feature type="compositionally biased region" description="Polar residues" evidence="1">
    <location>
        <begin position="79"/>
        <end position="93"/>
    </location>
</feature>
<accession>A0ABU6SVZ3</accession>
<reference evidence="2 3" key="1">
    <citation type="journal article" date="2023" name="Plants (Basel)">
        <title>Bridging the Gap: Combining Genomics and Transcriptomics Approaches to Understand Stylosanthes scabra, an Orphan Legume from the Brazilian Caatinga.</title>
        <authorList>
            <person name="Ferreira-Neto J.R.C."/>
            <person name="da Silva M.D."/>
            <person name="Binneck E."/>
            <person name="de Melo N.F."/>
            <person name="da Silva R.H."/>
            <person name="de Melo A.L.T.M."/>
            <person name="Pandolfi V."/>
            <person name="Bustamante F.O."/>
            <person name="Brasileiro-Vidal A.C."/>
            <person name="Benko-Iseppon A.M."/>
        </authorList>
    </citation>
    <scope>NUCLEOTIDE SEQUENCE [LARGE SCALE GENOMIC DNA]</scope>
    <source>
        <tissue evidence="2">Leaves</tissue>
    </source>
</reference>
<evidence type="ECO:0000313" key="3">
    <source>
        <dbReference type="Proteomes" id="UP001341840"/>
    </source>
</evidence>
<dbReference type="EMBL" id="JASCZI010062197">
    <property type="protein sequence ID" value="MED6140201.1"/>
    <property type="molecule type" value="Genomic_DNA"/>
</dbReference>
<comment type="caution">
    <text evidence="2">The sequence shown here is derived from an EMBL/GenBank/DDBJ whole genome shotgun (WGS) entry which is preliminary data.</text>
</comment>
<protein>
    <submittedName>
        <fullName evidence="2">Uncharacterized protein</fullName>
    </submittedName>
</protein>
<sequence length="119" mass="12955">MFGGQVSLITPANVKLTSGAHIYVSRAYDMKKAVLPEDEDGAAMNLSLPWRTSDLVLGRVGKKEPSILCLGQPGGPRRSFQTRSLNTPTSESDQVVPLKSGISFPRGKVHQAILEQFFK</sequence>
<organism evidence="2 3">
    <name type="scientific">Stylosanthes scabra</name>
    <dbReference type="NCBI Taxonomy" id="79078"/>
    <lineage>
        <taxon>Eukaryota</taxon>
        <taxon>Viridiplantae</taxon>
        <taxon>Streptophyta</taxon>
        <taxon>Embryophyta</taxon>
        <taxon>Tracheophyta</taxon>
        <taxon>Spermatophyta</taxon>
        <taxon>Magnoliopsida</taxon>
        <taxon>eudicotyledons</taxon>
        <taxon>Gunneridae</taxon>
        <taxon>Pentapetalae</taxon>
        <taxon>rosids</taxon>
        <taxon>fabids</taxon>
        <taxon>Fabales</taxon>
        <taxon>Fabaceae</taxon>
        <taxon>Papilionoideae</taxon>
        <taxon>50 kb inversion clade</taxon>
        <taxon>dalbergioids sensu lato</taxon>
        <taxon>Dalbergieae</taxon>
        <taxon>Pterocarpus clade</taxon>
        <taxon>Stylosanthes</taxon>
    </lineage>
</organism>
<feature type="region of interest" description="Disordered" evidence="1">
    <location>
        <begin position="67"/>
        <end position="94"/>
    </location>
</feature>
<evidence type="ECO:0000256" key="1">
    <source>
        <dbReference type="SAM" id="MobiDB-lite"/>
    </source>
</evidence>
<dbReference type="Proteomes" id="UP001341840">
    <property type="component" value="Unassembled WGS sequence"/>
</dbReference>
<gene>
    <name evidence="2" type="ORF">PIB30_090886</name>
</gene>